<dbReference type="SUPFAM" id="SSF88659">
    <property type="entry name" value="Sigma3 and sigma4 domains of RNA polymerase sigma factors"/>
    <property type="match status" value="1"/>
</dbReference>
<feature type="compositionally biased region" description="Basic and acidic residues" evidence="2">
    <location>
        <begin position="210"/>
        <end position="220"/>
    </location>
</feature>
<sequence length="339" mass="37390">MAERLSMPLEKVRKVMKIAKEPISLETPIGDEEDSHLGDFIEDKNAVIPVDAAIQANLKETPQPQDALVPGSVSPPLFVIASAAKQSRVGPGRPGLLRSARNDGGRPYPIRPLRLNRITSVPLAISAMISAVNRISCRSCRDDRFSPMWRKQRNCTTICTNPSASTIPNVVRLAKLGQRTATNAATVPEQPQPQQINPHPGIATVSQYLPDHHHQPEAAQRDMQPVQSDEGEEGRQEAAPGRNGAMSEHRRKVVRLQRQEAKPQTQCRDQPADQHAPRLAPGHGDARPAEGRAAGQQQQRFDEGRQQLELGRRRRPADGIGDHRAIGREQQREEHGVAH</sequence>
<reference evidence="4 5" key="1">
    <citation type="journal article" date="2017" name="Curr. Biol.">
        <title>Genome architecture and evolution of a unichromosomal asexual nematode.</title>
        <authorList>
            <person name="Fradin H."/>
            <person name="Zegar C."/>
            <person name="Gutwein M."/>
            <person name="Lucas J."/>
            <person name="Kovtun M."/>
            <person name="Corcoran D."/>
            <person name="Baugh L.R."/>
            <person name="Kiontke K."/>
            <person name="Gunsalus K."/>
            <person name="Fitch D.H."/>
            <person name="Piano F."/>
        </authorList>
    </citation>
    <scope>NUCLEOTIDE SEQUENCE [LARGE SCALE GENOMIC DNA]</scope>
    <source>
        <strain evidence="4">PF1309</strain>
    </source>
</reference>
<evidence type="ECO:0000313" key="4">
    <source>
        <dbReference type="EMBL" id="PAV70574.1"/>
    </source>
</evidence>
<dbReference type="GO" id="GO:0003700">
    <property type="term" value="F:DNA-binding transcription factor activity"/>
    <property type="evidence" value="ECO:0007669"/>
    <property type="project" value="InterPro"/>
</dbReference>
<name>A0A2A2K9E2_9BILA</name>
<evidence type="ECO:0000313" key="5">
    <source>
        <dbReference type="Proteomes" id="UP000218231"/>
    </source>
</evidence>
<evidence type="ECO:0000259" key="3">
    <source>
        <dbReference type="Pfam" id="PF04539"/>
    </source>
</evidence>
<evidence type="ECO:0000256" key="1">
    <source>
        <dbReference type="ARBA" id="ARBA00007788"/>
    </source>
</evidence>
<accession>A0A2A2K9E2</accession>
<protein>
    <recommendedName>
        <fullName evidence="3">RNA polymerase sigma-70 region 3 domain-containing protein</fullName>
    </recommendedName>
</protein>
<dbReference type="AlphaFoldDB" id="A0A2A2K9E2"/>
<feature type="region of interest" description="Disordered" evidence="2">
    <location>
        <begin position="182"/>
        <end position="339"/>
    </location>
</feature>
<dbReference type="InterPro" id="IPR036388">
    <property type="entry name" value="WH-like_DNA-bd_sf"/>
</dbReference>
<dbReference type="InterPro" id="IPR013324">
    <property type="entry name" value="RNA_pol_sigma_r3/r4-like"/>
</dbReference>
<dbReference type="GO" id="GO:0006352">
    <property type="term" value="P:DNA-templated transcription initiation"/>
    <property type="evidence" value="ECO:0007669"/>
    <property type="project" value="InterPro"/>
</dbReference>
<dbReference type="OrthoDB" id="201574at2759"/>
<dbReference type="EMBL" id="LIAE01009244">
    <property type="protein sequence ID" value="PAV70574.1"/>
    <property type="molecule type" value="Genomic_DNA"/>
</dbReference>
<evidence type="ECO:0000256" key="2">
    <source>
        <dbReference type="SAM" id="MobiDB-lite"/>
    </source>
</evidence>
<dbReference type="Pfam" id="PF04539">
    <property type="entry name" value="Sigma70_r3"/>
    <property type="match status" value="1"/>
</dbReference>
<gene>
    <name evidence="4" type="ORF">WR25_26044</name>
</gene>
<keyword evidence="5" id="KW-1185">Reference proteome</keyword>
<dbReference type="Proteomes" id="UP000218231">
    <property type="component" value="Unassembled WGS sequence"/>
</dbReference>
<comment type="similarity">
    <text evidence="1">Belongs to the sigma-70 factor family.</text>
</comment>
<comment type="caution">
    <text evidence="4">The sequence shown here is derived from an EMBL/GenBank/DDBJ whole genome shotgun (WGS) entry which is preliminary data.</text>
</comment>
<dbReference type="InterPro" id="IPR007624">
    <property type="entry name" value="RNA_pol_sigma70_r3"/>
</dbReference>
<dbReference type="STRING" id="2018661.A0A2A2K9E2"/>
<dbReference type="Gene3D" id="1.10.10.10">
    <property type="entry name" value="Winged helix-like DNA-binding domain superfamily/Winged helix DNA-binding domain"/>
    <property type="match status" value="1"/>
</dbReference>
<feature type="domain" description="RNA polymerase sigma-70 region 3" evidence="3">
    <location>
        <begin position="2"/>
        <end position="52"/>
    </location>
</feature>
<dbReference type="PANTHER" id="PTHR30603:SF60">
    <property type="entry name" value="RNA POLYMERASE SIGMA FACTOR RPOD"/>
    <property type="match status" value="1"/>
</dbReference>
<organism evidence="4 5">
    <name type="scientific">Diploscapter pachys</name>
    <dbReference type="NCBI Taxonomy" id="2018661"/>
    <lineage>
        <taxon>Eukaryota</taxon>
        <taxon>Metazoa</taxon>
        <taxon>Ecdysozoa</taxon>
        <taxon>Nematoda</taxon>
        <taxon>Chromadorea</taxon>
        <taxon>Rhabditida</taxon>
        <taxon>Rhabditina</taxon>
        <taxon>Rhabditomorpha</taxon>
        <taxon>Rhabditoidea</taxon>
        <taxon>Rhabditidae</taxon>
        <taxon>Diploscapter</taxon>
    </lineage>
</organism>
<feature type="compositionally biased region" description="Basic and acidic residues" evidence="2">
    <location>
        <begin position="316"/>
        <end position="339"/>
    </location>
</feature>
<dbReference type="PANTHER" id="PTHR30603">
    <property type="entry name" value="RNA POLYMERASE SIGMA FACTOR RPO"/>
    <property type="match status" value="1"/>
</dbReference>
<dbReference type="InterPro" id="IPR050239">
    <property type="entry name" value="Sigma-70_RNA_pol_init_factors"/>
</dbReference>
<proteinExistence type="inferred from homology"/>